<gene>
    <name evidence="1" type="ORF">GEV47_07665</name>
</gene>
<evidence type="ECO:0000313" key="2">
    <source>
        <dbReference type="Proteomes" id="UP000451565"/>
    </source>
</evidence>
<evidence type="ECO:0000313" key="1">
    <source>
        <dbReference type="EMBL" id="MQR00558.1"/>
    </source>
</evidence>
<dbReference type="Proteomes" id="UP000451565">
    <property type="component" value="Unassembled WGS sequence"/>
</dbReference>
<sequence length="332" mass="36568">MLSQIIVSLSNSFHLLKRLWLPSLCAALLAMMPLAIRAQENVDQPSATATAPEKQGGALFKISRGEGSSAHVTYLFGTIHVGKADFFPLAPEVMQALSESSKVAVEIDPTDARMMDLVQKYALYPSSQALTDDISPSLYRNITTLLEKYHVPFDAAAPIWRMKPWLLATQLGLYDYQTNGFTEEDGVDNYLIAFAKAQHKPIVSLERIVDQLSLLGDMSIPDQVKFLQDSVDILQDTSRANMSLELTTLWRQGDLDGLQKLLQEMTNDGTFSGAFVQKALLDGRNPVLADGIEKMLAANVTSFAGIGTLHLVGANSVQMLLQQRGYTVQRVY</sequence>
<name>A0A843YSS6_9BURK</name>
<dbReference type="Pfam" id="PF01963">
    <property type="entry name" value="TraB_PrgY_gumN"/>
    <property type="match status" value="1"/>
</dbReference>
<dbReference type="EMBL" id="WINI01000003">
    <property type="protein sequence ID" value="MQR00558.1"/>
    <property type="molecule type" value="Genomic_DNA"/>
</dbReference>
<protein>
    <submittedName>
        <fullName evidence="1">TraB/GumN family protein</fullName>
    </submittedName>
</protein>
<dbReference type="InterPro" id="IPR002816">
    <property type="entry name" value="TraB/PrgY/GumN_fam"/>
</dbReference>
<proteinExistence type="predicted"/>
<dbReference type="RefSeq" id="WP_153234142.1">
    <property type="nucleotide sequence ID" value="NZ_WINI01000003.1"/>
</dbReference>
<dbReference type="CDD" id="cd14789">
    <property type="entry name" value="Tiki"/>
    <property type="match status" value="1"/>
</dbReference>
<dbReference type="OrthoDB" id="9025834at2"/>
<accession>A0A843YSS6</accession>
<comment type="caution">
    <text evidence="1">The sequence shown here is derived from an EMBL/GenBank/DDBJ whole genome shotgun (WGS) entry which is preliminary data.</text>
</comment>
<organism evidence="1 2">
    <name type="scientific">Glaciimonas soli</name>
    <dbReference type="NCBI Taxonomy" id="2590999"/>
    <lineage>
        <taxon>Bacteria</taxon>
        <taxon>Pseudomonadati</taxon>
        <taxon>Pseudomonadota</taxon>
        <taxon>Betaproteobacteria</taxon>
        <taxon>Burkholderiales</taxon>
        <taxon>Oxalobacteraceae</taxon>
        <taxon>Glaciimonas</taxon>
    </lineage>
</organism>
<dbReference type="InterPro" id="IPR047111">
    <property type="entry name" value="YbaP-like"/>
</dbReference>
<dbReference type="PANTHER" id="PTHR40590">
    <property type="entry name" value="CYTOPLASMIC PROTEIN-RELATED"/>
    <property type="match status" value="1"/>
</dbReference>
<reference evidence="1 2" key="1">
    <citation type="submission" date="2019-10" db="EMBL/GenBank/DDBJ databases">
        <title>Glaciimonas soli sp. nov., a psychrophilic bacterium isolated from the forest soil of a high elevation mountain in Taiwan.</title>
        <authorList>
            <person name="Wang L.-T."/>
            <person name="Shieh W.Y."/>
        </authorList>
    </citation>
    <scope>NUCLEOTIDE SEQUENCE [LARGE SCALE GENOMIC DNA]</scope>
    <source>
        <strain evidence="1 2">GS1</strain>
    </source>
</reference>
<dbReference type="PANTHER" id="PTHR40590:SF1">
    <property type="entry name" value="CYTOPLASMIC PROTEIN"/>
    <property type="match status" value="1"/>
</dbReference>
<dbReference type="AlphaFoldDB" id="A0A843YSS6"/>
<keyword evidence="2" id="KW-1185">Reference proteome</keyword>